<evidence type="ECO:0000313" key="4">
    <source>
        <dbReference type="Proteomes" id="UP001485043"/>
    </source>
</evidence>
<dbReference type="SUPFAM" id="SSF48452">
    <property type="entry name" value="TPR-like"/>
    <property type="match status" value="1"/>
</dbReference>
<feature type="compositionally biased region" description="Basic residues" evidence="2">
    <location>
        <begin position="122"/>
        <end position="138"/>
    </location>
</feature>
<evidence type="ECO:0000256" key="1">
    <source>
        <dbReference type="PROSITE-ProRule" id="PRU00339"/>
    </source>
</evidence>
<comment type="caution">
    <text evidence="3">The sequence shown here is derived from an EMBL/GenBank/DDBJ whole genome shotgun (WGS) entry which is preliminary data.</text>
</comment>
<feature type="region of interest" description="Disordered" evidence="2">
    <location>
        <begin position="1"/>
        <end position="34"/>
    </location>
</feature>
<feature type="compositionally biased region" description="Basic and acidic residues" evidence="2">
    <location>
        <begin position="74"/>
        <end position="83"/>
    </location>
</feature>
<protein>
    <submittedName>
        <fullName evidence="3">Uncharacterized protein</fullName>
    </submittedName>
</protein>
<feature type="region of interest" description="Disordered" evidence="2">
    <location>
        <begin position="118"/>
        <end position="141"/>
    </location>
</feature>
<evidence type="ECO:0000256" key="2">
    <source>
        <dbReference type="SAM" id="MobiDB-lite"/>
    </source>
</evidence>
<dbReference type="PANTHER" id="PTHR23082:SF0">
    <property type="entry name" value="GENERAL TRANSCRIPTION FACTOR 3C POLYPEPTIDE 3"/>
    <property type="match status" value="1"/>
</dbReference>
<name>A0AAW1T429_9CHLO</name>
<dbReference type="InterPro" id="IPR011990">
    <property type="entry name" value="TPR-like_helical_dom_sf"/>
</dbReference>
<dbReference type="GO" id="GO:0006383">
    <property type="term" value="P:transcription by RNA polymerase III"/>
    <property type="evidence" value="ECO:0007669"/>
    <property type="project" value="InterPro"/>
</dbReference>
<dbReference type="Gene3D" id="1.25.40.10">
    <property type="entry name" value="Tetratricopeptide repeat domain"/>
    <property type="match status" value="1"/>
</dbReference>
<organism evidence="3 4">
    <name type="scientific">Apatococcus fuscideae</name>
    <dbReference type="NCBI Taxonomy" id="2026836"/>
    <lineage>
        <taxon>Eukaryota</taxon>
        <taxon>Viridiplantae</taxon>
        <taxon>Chlorophyta</taxon>
        <taxon>core chlorophytes</taxon>
        <taxon>Trebouxiophyceae</taxon>
        <taxon>Chlorellales</taxon>
        <taxon>Chlorellaceae</taxon>
        <taxon>Apatococcus</taxon>
    </lineage>
</organism>
<keyword evidence="1" id="KW-0802">TPR repeat</keyword>
<dbReference type="Proteomes" id="UP001485043">
    <property type="component" value="Unassembled WGS sequence"/>
</dbReference>
<keyword evidence="4" id="KW-1185">Reference proteome</keyword>
<dbReference type="GO" id="GO:0000127">
    <property type="term" value="C:transcription factor TFIIIC complex"/>
    <property type="evidence" value="ECO:0007669"/>
    <property type="project" value="TreeGrafter"/>
</dbReference>
<dbReference type="EMBL" id="JALJOV010000415">
    <property type="protein sequence ID" value="KAK9863918.1"/>
    <property type="molecule type" value="Genomic_DNA"/>
</dbReference>
<feature type="repeat" description="TPR" evidence="1">
    <location>
        <begin position="180"/>
        <end position="213"/>
    </location>
</feature>
<feature type="region of interest" description="Disordered" evidence="2">
    <location>
        <begin position="352"/>
        <end position="384"/>
    </location>
</feature>
<accession>A0AAW1T429</accession>
<dbReference type="InterPro" id="IPR019734">
    <property type="entry name" value="TPR_rpt"/>
</dbReference>
<dbReference type="PANTHER" id="PTHR23082">
    <property type="entry name" value="TRANSCRIPTION INITIATION FACTOR IIIC TFIIIC , POLYPEPTIDE 3-RELATED"/>
    <property type="match status" value="1"/>
</dbReference>
<dbReference type="SMART" id="SM00028">
    <property type="entry name" value="TPR"/>
    <property type="match status" value="3"/>
</dbReference>
<dbReference type="InterPro" id="IPR039340">
    <property type="entry name" value="Tfc4/TFIIIC-102/Sfc4"/>
</dbReference>
<evidence type="ECO:0000313" key="3">
    <source>
        <dbReference type="EMBL" id="KAK9863918.1"/>
    </source>
</evidence>
<feature type="region of interest" description="Disordered" evidence="2">
    <location>
        <begin position="71"/>
        <end position="97"/>
    </location>
</feature>
<dbReference type="PROSITE" id="PS50005">
    <property type="entry name" value="TPR"/>
    <property type="match status" value="1"/>
</dbReference>
<reference evidence="3 4" key="1">
    <citation type="journal article" date="2024" name="Nat. Commun.">
        <title>Phylogenomics reveals the evolutionary origins of lichenization in chlorophyte algae.</title>
        <authorList>
            <person name="Puginier C."/>
            <person name="Libourel C."/>
            <person name="Otte J."/>
            <person name="Skaloud P."/>
            <person name="Haon M."/>
            <person name="Grisel S."/>
            <person name="Petersen M."/>
            <person name="Berrin J.G."/>
            <person name="Delaux P.M."/>
            <person name="Dal Grande F."/>
            <person name="Keller J."/>
        </authorList>
    </citation>
    <scope>NUCLEOTIDE SEQUENCE [LARGE SCALE GENOMIC DNA]</scope>
    <source>
        <strain evidence="3 4">SAG 2523</strain>
    </source>
</reference>
<proteinExistence type="predicted"/>
<dbReference type="AlphaFoldDB" id="A0AAW1T429"/>
<gene>
    <name evidence="3" type="ORF">WJX84_011436</name>
</gene>
<sequence length="384" mass="43203">MQGGEDEAVDDEALLCGGEEGYTSEEGEEHEATPFFKDGEDLDHLLQSFGQIHADAKQGKQTVLPTDLLTAKQKATEEQEAERQASASQRRSSRRKNVFGATTDEIWDESVAQRIGLSMPGRGRRRGRGKGKGSRRKAMQAVPEDVSANLGKANLLYANKRWDDCRVVLMEVIRRVPNLPEPYRTLGLIHEEQGNVEQAMNFLIIAARMTPKDLDLWRRAAKFSTMNGFNEQSIICLKEILKRDKEDWDAKWDLAVLMSEIGETRKAADDFEKIAKAWPGDREAPQVLAQLWHTLGHPDRGIQALETFLHRQGMLAVDATFINLLAELYGETGDCNKVLQVITQAEQELFSEEPLPPELQKIRHLRDPEKRDAPTMPSLAMSSS</sequence>
<feature type="compositionally biased region" description="Acidic residues" evidence="2">
    <location>
        <begin position="1"/>
        <end position="13"/>
    </location>
</feature>